<proteinExistence type="predicted"/>
<protein>
    <submittedName>
        <fullName evidence="2 4">Uncharacterized protein</fullName>
    </submittedName>
</protein>
<dbReference type="Proteomes" id="UP000271098">
    <property type="component" value="Unassembled WGS sequence"/>
</dbReference>
<organism evidence="4">
    <name type="scientific">Gongylonema pulchrum</name>
    <dbReference type="NCBI Taxonomy" id="637853"/>
    <lineage>
        <taxon>Eukaryota</taxon>
        <taxon>Metazoa</taxon>
        <taxon>Ecdysozoa</taxon>
        <taxon>Nematoda</taxon>
        <taxon>Chromadorea</taxon>
        <taxon>Rhabditida</taxon>
        <taxon>Spirurina</taxon>
        <taxon>Spiruromorpha</taxon>
        <taxon>Spiruroidea</taxon>
        <taxon>Gongylonematidae</taxon>
        <taxon>Gongylonema</taxon>
    </lineage>
</organism>
<evidence type="ECO:0000313" key="3">
    <source>
        <dbReference type="Proteomes" id="UP000271098"/>
    </source>
</evidence>
<feature type="compositionally biased region" description="Polar residues" evidence="1">
    <location>
        <begin position="69"/>
        <end position="82"/>
    </location>
</feature>
<evidence type="ECO:0000313" key="4">
    <source>
        <dbReference type="WBParaSite" id="GPUH_0000872001-mRNA-1"/>
    </source>
</evidence>
<gene>
    <name evidence="2" type="ORF">GPUH_LOCUS8710</name>
</gene>
<reference evidence="4" key="1">
    <citation type="submission" date="2016-06" db="UniProtKB">
        <authorList>
            <consortium name="WormBaseParasite"/>
        </authorList>
    </citation>
    <scope>IDENTIFICATION</scope>
</reference>
<feature type="compositionally biased region" description="Low complexity" evidence="1">
    <location>
        <begin position="1"/>
        <end position="20"/>
    </location>
</feature>
<evidence type="ECO:0000313" key="2">
    <source>
        <dbReference type="EMBL" id="VDK64606.1"/>
    </source>
</evidence>
<feature type="compositionally biased region" description="Polar residues" evidence="1">
    <location>
        <begin position="21"/>
        <end position="31"/>
    </location>
</feature>
<dbReference type="WBParaSite" id="GPUH_0000872001-mRNA-1">
    <property type="protein sequence ID" value="GPUH_0000872001-mRNA-1"/>
    <property type="gene ID" value="GPUH_0000872001"/>
</dbReference>
<name>A0A183DJ19_9BILA</name>
<dbReference type="AlphaFoldDB" id="A0A183DJ19"/>
<reference evidence="2 3" key="2">
    <citation type="submission" date="2018-11" db="EMBL/GenBank/DDBJ databases">
        <authorList>
            <consortium name="Pathogen Informatics"/>
        </authorList>
    </citation>
    <scope>NUCLEOTIDE SEQUENCE [LARGE SCALE GENOMIC DNA]</scope>
</reference>
<feature type="compositionally biased region" description="Low complexity" evidence="1">
    <location>
        <begin position="37"/>
        <end position="57"/>
    </location>
</feature>
<keyword evidence="3" id="KW-1185">Reference proteome</keyword>
<evidence type="ECO:0000256" key="1">
    <source>
        <dbReference type="SAM" id="MobiDB-lite"/>
    </source>
</evidence>
<sequence>MAQESSSGRVPPASRRPAASNPTFGRKSTGQAGEVRQQYPLQQLCQQQQQQQCPPQQKSQIRKHMDRSANYSTSANYNATSDARTRAVQPARAESSVGTSFLDRTRLPQNGFAAATSHSSSS</sequence>
<feature type="region of interest" description="Disordered" evidence="1">
    <location>
        <begin position="1"/>
        <end position="102"/>
    </location>
</feature>
<dbReference type="EMBL" id="UYRT01026114">
    <property type="protein sequence ID" value="VDK64606.1"/>
    <property type="molecule type" value="Genomic_DNA"/>
</dbReference>
<accession>A0A183DJ19</accession>